<keyword evidence="6" id="KW-1185">Reference proteome</keyword>
<dbReference type="Gene3D" id="1.25.40.20">
    <property type="entry name" value="Ankyrin repeat-containing domain"/>
    <property type="match status" value="1"/>
</dbReference>
<accession>A0AAD5XLW2</accession>
<dbReference type="AlphaFoldDB" id="A0AAD5XLW2"/>
<dbReference type="GO" id="GO:0010468">
    <property type="term" value="P:regulation of gene expression"/>
    <property type="evidence" value="ECO:0007669"/>
    <property type="project" value="TreeGrafter"/>
</dbReference>
<name>A0AAD5XLW2_9FUNG</name>
<dbReference type="Proteomes" id="UP001212152">
    <property type="component" value="Unassembled WGS sequence"/>
</dbReference>
<dbReference type="PANTHER" id="PTHR24124:SF14">
    <property type="entry name" value="CHROMOSOME UNDETERMINED SCAFFOLD_25, WHOLE GENOME SHOTGUN SEQUENCE"/>
    <property type="match status" value="1"/>
</dbReference>
<reference evidence="5" key="1">
    <citation type="submission" date="2020-05" db="EMBL/GenBank/DDBJ databases">
        <title>Phylogenomic resolution of chytrid fungi.</title>
        <authorList>
            <person name="Stajich J.E."/>
            <person name="Amses K."/>
            <person name="Simmons R."/>
            <person name="Seto K."/>
            <person name="Myers J."/>
            <person name="Bonds A."/>
            <person name="Quandt C.A."/>
            <person name="Barry K."/>
            <person name="Liu P."/>
            <person name="Grigoriev I."/>
            <person name="Longcore J.E."/>
            <person name="James T.Y."/>
        </authorList>
    </citation>
    <scope>NUCLEOTIDE SEQUENCE</scope>
    <source>
        <strain evidence="5">JEL0379</strain>
    </source>
</reference>
<dbReference type="GO" id="GO:0005634">
    <property type="term" value="C:nucleus"/>
    <property type="evidence" value="ECO:0007669"/>
    <property type="project" value="TreeGrafter"/>
</dbReference>
<proteinExistence type="predicted"/>
<evidence type="ECO:0000256" key="4">
    <source>
        <dbReference type="SAM" id="MobiDB-lite"/>
    </source>
</evidence>
<dbReference type="PROSITE" id="PS50297">
    <property type="entry name" value="ANK_REP_REGION"/>
    <property type="match status" value="1"/>
</dbReference>
<dbReference type="Pfam" id="PF12796">
    <property type="entry name" value="Ank_2"/>
    <property type="match status" value="1"/>
</dbReference>
<dbReference type="SUPFAM" id="SSF48403">
    <property type="entry name" value="Ankyrin repeat"/>
    <property type="match status" value="1"/>
</dbReference>
<protein>
    <recommendedName>
        <fullName evidence="7">Ankyrin</fullName>
    </recommendedName>
</protein>
<dbReference type="SMART" id="SM00248">
    <property type="entry name" value="ANK"/>
    <property type="match status" value="3"/>
</dbReference>
<dbReference type="EMBL" id="JADGJQ010000033">
    <property type="protein sequence ID" value="KAJ3177399.1"/>
    <property type="molecule type" value="Genomic_DNA"/>
</dbReference>
<feature type="region of interest" description="Disordered" evidence="4">
    <location>
        <begin position="165"/>
        <end position="185"/>
    </location>
</feature>
<evidence type="ECO:0000256" key="2">
    <source>
        <dbReference type="ARBA" id="ARBA00023043"/>
    </source>
</evidence>
<evidence type="ECO:0000256" key="1">
    <source>
        <dbReference type="ARBA" id="ARBA00022737"/>
    </source>
</evidence>
<evidence type="ECO:0000313" key="5">
    <source>
        <dbReference type="EMBL" id="KAJ3177399.1"/>
    </source>
</evidence>
<gene>
    <name evidence="5" type="ORF">HDU87_004418</name>
</gene>
<dbReference type="PROSITE" id="PS50088">
    <property type="entry name" value="ANK_REPEAT"/>
    <property type="match status" value="1"/>
</dbReference>
<dbReference type="InterPro" id="IPR036770">
    <property type="entry name" value="Ankyrin_rpt-contain_sf"/>
</dbReference>
<dbReference type="InterPro" id="IPR002110">
    <property type="entry name" value="Ankyrin_rpt"/>
</dbReference>
<dbReference type="PANTHER" id="PTHR24124">
    <property type="entry name" value="ANKYRIN REPEAT FAMILY A"/>
    <property type="match status" value="1"/>
</dbReference>
<feature type="repeat" description="ANK" evidence="3">
    <location>
        <begin position="92"/>
        <end position="124"/>
    </location>
</feature>
<comment type="caution">
    <text evidence="5">The sequence shown here is derived from an EMBL/GenBank/DDBJ whole genome shotgun (WGS) entry which is preliminary data.</text>
</comment>
<sequence length="185" mass="19272">MPASAPSPVVADFDVDELVACARYDDLEGLIELVDTYRASHPEVSLRELYSLSLPNSRSTALHQAAANGCLPILKHILPAMSPADINAANADGSTALHWAALNGKLDCVELLLQCGADATIKNDLGRSPSTVAEQQGHMDVVNALLKSFEPEESGDEEEAIKAVEKAAGEAAAREAAGGGEPGAK</sequence>
<keyword evidence="1" id="KW-0677">Repeat</keyword>
<evidence type="ECO:0008006" key="7">
    <source>
        <dbReference type="Google" id="ProtNLM"/>
    </source>
</evidence>
<keyword evidence="2 3" id="KW-0040">ANK repeat</keyword>
<evidence type="ECO:0000256" key="3">
    <source>
        <dbReference type="PROSITE-ProRule" id="PRU00023"/>
    </source>
</evidence>
<organism evidence="5 6">
    <name type="scientific">Geranomyces variabilis</name>
    <dbReference type="NCBI Taxonomy" id="109894"/>
    <lineage>
        <taxon>Eukaryota</taxon>
        <taxon>Fungi</taxon>
        <taxon>Fungi incertae sedis</taxon>
        <taxon>Chytridiomycota</taxon>
        <taxon>Chytridiomycota incertae sedis</taxon>
        <taxon>Chytridiomycetes</taxon>
        <taxon>Spizellomycetales</taxon>
        <taxon>Powellomycetaceae</taxon>
        <taxon>Geranomyces</taxon>
    </lineage>
</organism>
<evidence type="ECO:0000313" key="6">
    <source>
        <dbReference type="Proteomes" id="UP001212152"/>
    </source>
</evidence>